<sequence length="135" mass="15493">MDLNQAENPDTFEIPPGSSWTCDGITNAACPQRVMIDISQGPGRSEKHTMEGGGDGLPMIVDHQTDELQLDPRPFPRQCTLRFQFLENGRWQDSRVWDERTNDENGEIFTARTEDYESGDRNDTVFTARMSRRPW</sequence>
<feature type="region of interest" description="Disordered" evidence="1">
    <location>
        <begin position="40"/>
        <end position="59"/>
    </location>
</feature>
<dbReference type="AlphaFoldDB" id="A0A5M9MJG4"/>
<gene>
    <name evidence="2" type="ORF">ATNIH1004_009318</name>
</gene>
<organism evidence="2 3">
    <name type="scientific">Aspergillus tanneri</name>
    <dbReference type="NCBI Taxonomy" id="1220188"/>
    <lineage>
        <taxon>Eukaryota</taxon>
        <taxon>Fungi</taxon>
        <taxon>Dikarya</taxon>
        <taxon>Ascomycota</taxon>
        <taxon>Pezizomycotina</taxon>
        <taxon>Eurotiomycetes</taxon>
        <taxon>Eurotiomycetidae</taxon>
        <taxon>Eurotiales</taxon>
        <taxon>Aspergillaceae</taxon>
        <taxon>Aspergillus</taxon>
        <taxon>Aspergillus subgen. Circumdati</taxon>
    </lineage>
</organism>
<evidence type="ECO:0000313" key="2">
    <source>
        <dbReference type="EMBL" id="KAA8645103.1"/>
    </source>
</evidence>
<dbReference type="Proteomes" id="UP000324241">
    <property type="component" value="Unassembled WGS sequence"/>
</dbReference>
<dbReference type="VEuPathDB" id="FungiDB:EYZ11_007048"/>
<dbReference type="EMBL" id="QUQM01000006">
    <property type="protein sequence ID" value="KAA8645103.1"/>
    <property type="molecule type" value="Genomic_DNA"/>
</dbReference>
<name>A0A5M9MJG4_9EURO</name>
<protein>
    <submittedName>
        <fullName evidence="2">Uncharacterized protein</fullName>
    </submittedName>
</protein>
<proteinExistence type="predicted"/>
<reference evidence="2 3" key="1">
    <citation type="submission" date="2019-08" db="EMBL/GenBank/DDBJ databases">
        <title>The genome sequence of a newly discovered highly antifungal drug resistant Aspergillus species, Aspergillus tanneri NIH 1004.</title>
        <authorList>
            <person name="Mounaud S."/>
            <person name="Singh I."/>
            <person name="Joardar V."/>
            <person name="Pakala S."/>
            <person name="Pakala S."/>
            <person name="Venepally P."/>
            <person name="Chung J.K."/>
            <person name="Losada L."/>
            <person name="Nierman W.C."/>
        </authorList>
    </citation>
    <scope>NUCLEOTIDE SEQUENCE [LARGE SCALE GENOMIC DNA]</scope>
    <source>
        <strain evidence="2 3">NIH1004</strain>
    </source>
</reference>
<comment type="caution">
    <text evidence="2">The sequence shown here is derived from an EMBL/GenBank/DDBJ whole genome shotgun (WGS) entry which is preliminary data.</text>
</comment>
<evidence type="ECO:0000313" key="3">
    <source>
        <dbReference type="Proteomes" id="UP000324241"/>
    </source>
</evidence>
<evidence type="ECO:0000256" key="1">
    <source>
        <dbReference type="SAM" id="MobiDB-lite"/>
    </source>
</evidence>
<dbReference type="RefSeq" id="XP_033424464.1">
    <property type="nucleotide sequence ID" value="XM_033573912.1"/>
</dbReference>
<dbReference type="GeneID" id="54332020"/>
<accession>A0A5M9MJG4</accession>
<dbReference type="InterPro" id="IPR036684">
    <property type="entry name" value="Ca_lectin_sf"/>
</dbReference>
<dbReference type="Gene3D" id="2.60.120.400">
    <property type="entry name" value="Calcium-mediated lectin"/>
    <property type="match status" value="1"/>
</dbReference>